<comment type="caution">
    <text evidence="1">The sequence shown here is derived from an EMBL/GenBank/DDBJ whole genome shotgun (WGS) entry which is preliminary data.</text>
</comment>
<dbReference type="EMBL" id="QKWW01000081">
    <property type="protein sequence ID" value="PZT53020.1"/>
    <property type="molecule type" value="Genomic_DNA"/>
</dbReference>
<protein>
    <submittedName>
        <fullName evidence="1">Uncharacterized protein</fullName>
    </submittedName>
</protein>
<sequence length="22" mass="2574">MLLLVVLYHFVESENIVHSFIA</sequence>
<dbReference type="AlphaFoldDB" id="A0A2W6NZZ6"/>
<evidence type="ECO:0000313" key="1">
    <source>
        <dbReference type="EMBL" id="PZT53020.1"/>
    </source>
</evidence>
<name>A0A2W6NZZ6_9BACL</name>
<evidence type="ECO:0000313" key="2">
    <source>
        <dbReference type="Proteomes" id="UP000249204"/>
    </source>
</evidence>
<dbReference type="Proteomes" id="UP000249204">
    <property type="component" value="Unassembled WGS sequence"/>
</dbReference>
<gene>
    <name evidence="1" type="ORF">DN757_24740</name>
</gene>
<reference evidence="1 2" key="1">
    <citation type="submission" date="2018-06" db="EMBL/GenBank/DDBJ databases">
        <title>Isolation of heavy metals resistant Paenibacillus silvae NC2 from Gold-Copper mine in ZiJin, China.</title>
        <authorList>
            <person name="Xu J."/>
            <person name="Mazhar H.S."/>
            <person name="Rensing C."/>
        </authorList>
    </citation>
    <scope>NUCLEOTIDE SEQUENCE [LARGE SCALE GENOMIC DNA]</scope>
    <source>
        <strain evidence="1 2">NC2</strain>
    </source>
</reference>
<accession>A0A2W6NZZ6</accession>
<organism evidence="1 2">
    <name type="scientific">Paenibacillus silvae</name>
    <dbReference type="NCBI Taxonomy" id="1325358"/>
    <lineage>
        <taxon>Bacteria</taxon>
        <taxon>Bacillati</taxon>
        <taxon>Bacillota</taxon>
        <taxon>Bacilli</taxon>
        <taxon>Bacillales</taxon>
        <taxon>Paenibacillaceae</taxon>
        <taxon>Paenibacillus</taxon>
    </lineage>
</organism>
<proteinExistence type="predicted"/>